<dbReference type="InterPro" id="IPR011600">
    <property type="entry name" value="Pept_C14_caspase"/>
</dbReference>
<evidence type="ECO:0000256" key="1">
    <source>
        <dbReference type="ARBA" id="ARBA00022703"/>
    </source>
</evidence>
<feature type="transmembrane region" description="Helical" evidence="4">
    <location>
        <begin position="6"/>
        <end position="26"/>
    </location>
</feature>
<sequence>MARGLIPTVFIIFFRLLYAPLPLVVVKRLKSINHSTPLYPILAATASAASQLTLQEAILLPLYMYLVVVAFAIARTYSFIYRHHELDWIQSIPPSVTYVHKHSAKTQDYDASGRARLKSGMFFTKRGSRKPAIQCPPVPIYIKEQLVQSPTGEQASQIPDTLAGNVTKDSKTRGRREAVVRPSSRIQTHLNQVVSAVGQSTPDPSTQPANIPAKHKEVRKTLHSKGRTGGVFYPSHRTLDRDFRSPEPTNTLFGSLKGFLTFKSPKLPNIPVHILGVGLSWSHVKERELPGPGHDIRWLQGFFAYQHQFHFTPLLDEQATFDAIYQNVAHIYSNADPSSYVILYFTGHGNGRNAFELYDKHRGSLDEVILNEWIVELRRKTSKRIPVYIIFDFCRDSLDRSDAQLDDDVTVIRSCPPGQQSLDLKLCEDLPYSCFLLALLLAIYDGSKHHTSSSMETFSYRLMELFNVIWGIRGYRPNSWRRKRWCRHPQSCRQCRDQRHNSRDDVWPDLQLFEALEDMHLGELPDFQIVAEYASTRFPLPIRKAHERLESNQWFMYFNPIRIDTNKGFSTPQSRRFLPHDVHAVSKSTMMRGRTLPLGAMSTPTTSK</sequence>
<keyword evidence="2" id="KW-0378">Hydrolase</keyword>
<evidence type="ECO:0000256" key="4">
    <source>
        <dbReference type="SAM" id="Phobius"/>
    </source>
</evidence>
<dbReference type="AlphaFoldDB" id="A0A8H3CAC6"/>
<dbReference type="SUPFAM" id="SSF52129">
    <property type="entry name" value="Caspase-like"/>
    <property type="match status" value="1"/>
</dbReference>
<comment type="caution">
    <text evidence="6">The sequence shown here is derived from an EMBL/GenBank/DDBJ whole genome shotgun (WGS) entry which is preliminary data.</text>
</comment>
<evidence type="ECO:0000259" key="5">
    <source>
        <dbReference type="Pfam" id="PF00656"/>
    </source>
</evidence>
<feature type="compositionally biased region" description="Polar residues" evidence="3">
    <location>
        <begin position="196"/>
        <end position="209"/>
    </location>
</feature>
<reference evidence="6" key="1">
    <citation type="submission" date="2021-01" db="EMBL/GenBank/DDBJ databases">
        <authorList>
            <person name="Kaushik A."/>
        </authorList>
    </citation>
    <scope>NUCLEOTIDE SEQUENCE</scope>
    <source>
        <strain evidence="6">AG3-T5</strain>
    </source>
</reference>
<dbReference type="Gene3D" id="3.40.50.1460">
    <property type="match status" value="1"/>
</dbReference>
<dbReference type="GO" id="GO:0006508">
    <property type="term" value="P:proteolysis"/>
    <property type="evidence" value="ECO:0007669"/>
    <property type="project" value="InterPro"/>
</dbReference>
<keyword evidence="4" id="KW-1133">Transmembrane helix</keyword>
<feature type="compositionally biased region" description="Basic and acidic residues" evidence="3">
    <location>
        <begin position="168"/>
        <end position="179"/>
    </location>
</feature>
<keyword evidence="4" id="KW-0812">Transmembrane</keyword>
<feature type="transmembrane region" description="Helical" evidence="4">
    <location>
        <begin position="60"/>
        <end position="80"/>
    </location>
</feature>
<evidence type="ECO:0000256" key="2">
    <source>
        <dbReference type="ARBA" id="ARBA00022807"/>
    </source>
</evidence>
<evidence type="ECO:0000313" key="7">
    <source>
        <dbReference type="Proteomes" id="UP000663841"/>
    </source>
</evidence>
<keyword evidence="1" id="KW-0053">Apoptosis</keyword>
<keyword evidence="2" id="KW-0788">Thiol protease</keyword>
<dbReference type="GO" id="GO:0006915">
    <property type="term" value="P:apoptotic process"/>
    <property type="evidence" value="ECO:0007669"/>
    <property type="project" value="UniProtKB-KW"/>
</dbReference>
<dbReference type="Pfam" id="PF00656">
    <property type="entry name" value="Peptidase_C14"/>
    <property type="match status" value="1"/>
</dbReference>
<proteinExistence type="predicted"/>
<accession>A0A8H3CAC6</accession>
<organism evidence="6 7">
    <name type="scientific">Rhizoctonia solani</name>
    <dbReference type="NCBI Taxonomy" id="456999"/>
    <lineage>
        <taxon>Eukaryota</taxon>
        <taxon>Fungi</taxon>
        <taxon>Dikarya</taxon>
        <taxon>Basidiomycota</taxon>
        <taxon>Agaricomycotina</taxon>
        <taxon>Agaricomycetes</taxon>
        <taxon>Cantharellales</taxon>
        <taxon>Ceratobasidiaceae</taxon>
        <taxon>Rhizoctonia</taxon>
    </lineage>
</organism>
<dbReference type="GO" id="GO:0004197">
    <property type="term" value="F:cysteine-type endopeptidase activity"/>
    <property type="evidence" value="ECO:0007669"/>
    <property type="project" value="InterPro"/>
</dbReference>
<name>A0A8H3CAC6_9AGAM</name>
<feature type="region of interest" description="Disordered" evidence="3">
    <location>
        <begin position="164"/>
        <end position="183"/>
    </location>
</feature>
<feature type="domain" description="Peptidase C14 caspase" evidence="5">
    <location>
        <begin position="287"/>
        <end position="450"/>
    </location>
</feature>
<dbReference type="InterPro" id="IPR029030">
    <property type="entry name" value="Caspase-like_dom_sf"/>
</dbReference>
<gene>
    <name evidence="6" type="ORF">RDB_LOCUS197255</name>
</gene>
<keyword evidence="2" id="KW-0645">Protease</keyword>
<evidence type="ECO:0000256" key="3">
    <source>
        <dbReference type="SAM" id="MobiDB-lite"/>
    </source>
</evidence>
<dbReference type="Proteomes" id="UP000663841">
    <property type="component" value="Unassembled WGS sequence"/>
</dbReference>
<evidence type="ECO:0000313" key="6">
    <source>
        <dbReference type="EMBL" id="CAE6477924.1"/>
    </source>
</evidence>
<protein>
    <recommendedName>
        <fullName evidence="5">Peptidase C14 caspase domain-containing protein</fullName>
    </recommendedName>
</protein>
<dbReference type="EMBL" id="CAJMWW010000642">
    <property type="protein sequence ID" value="CAE6477924.1"/>
    <property type="molecule type" value="Genomic_DNA"/>
</dbReference>
<feature type="region of interest" description="Disordered" evidence="3">
    <location>
        <begin position="196"/>
        <end position="219"/>
    </location>
</feature>
<keyword evidence="4" id="KW-0472">Membrane</keyword>